<dbReference type="EMBL" id="JAAAMJ010000002">
    <property type="protein sequence ID" value="NDV85983.1"/>
    <property type="molecule type" value="Genomic_DNA"/>
</dbReference>
<accession>A0A6L9MDR0</accession>
<dbReference type="InterPro" id="IPR032816">
    <property type="entry name" value="VTT_dom"/>
</dbReference>
<sequence length="234" mass="25348">MTEYLTSYGYAFLFVVVLLESTGLPLPGESLVMAAGMLAGEGSLSLGAVFLTAMVGAVVGDNLGYLLGRRYGRNMVVRWGEKVGLGERRFAMVEKRFEDYGIWVVLVARFIIILRQLNGFVAGTMHMSWPKFLLLNTISAALWAGAYGLGAYIFGAAFRVFFAEHGTWPIIVIAAGICLVGCVGTYRFLFRDEAEEPGIGESAPVEGIKCGGVGREGGHGQTTDSIEEDRRKRG</sequence>
<evidence type="ECO:0000256" key="7">
    <source>
        <dbReference type="SAM" id="Phobius"/>
    </source>
</evidence>
<evidence type="ECO:0000256" key="3">
    <source>
        <dbReference type="ARBA" id="ARBA00022692"/>
    </source>
</evidence>
<evidence type="ECO:0000256" key="2">
    <source>
        <dbReference type="ARBA" id="ARBA00022475"/>
    </source>
</evidence>
<dbReference type="AlphaFoldDB" id="A0A6L9MDR0"/>
<evidence type="ECO:0000259" key="8">
    <source>
        <dbReference type="Pfam" id="PF09335"/>
    </source>
</evidence>
<feature type="domain" description="VTT" evidence="8">
    <location>
        <begin position="26"/>
        <end position="147"/>
    </location>
</feature>
<feature type="transmembrane region" description="Helical" evidence="7">
    <location>
        <begin position="133"/>
        <end position="162"/>
    </location>
</feature>
<keyword evidence="5 7" id="KW-0472">Membrane</keyword>
<feature type="region of interest" description="Disordered" evidence="6">
    <location>
        <begin position="200"/>
        <end position="234"/>
    </location>
</feature>
<keyword evidence="3 7" id="KW-0812">Transmembrane</keyword>
<feature type="transmembrane region" description="Helical" evidence="7">
    <location>
        <begin position="100"/>
        <end position="121"/>
    </location>
</feature>
<evidence type="ECO:0000256" key="1">
    <source>
        <dbReference type="ARBA" id="ARBA00004651"/>
    </source>
</evidence>
<dbReference type="PANTHER" id="PTHR42709">
    <property type="entry name" value="ALKALINE PHOSPHATASE LIKE PROTEIN"/>
    <property type="match status" value="1"/>
</dbReference>
<keyword evidence="4 7" id="KW-1133">Transmembrane helix</keyword>
<keyword evidence="2" id="KW-1003">Cell membrane</keyword>
<protein>
    <submittedName>
        <fullName evidence="9">DedA family protein</fullName>
    </submittedName>
</protein>
<comment type="subcellular location">
    <subcellularLocation>
        <location evidence="1">Cell membrane</location>
        <topology evidence="1">Multi-pass membrane protein</topology>
    </subcellularLocation>
</comment>
<dbReference type="PANTHER" id="PTHR42709:SF6">
    <property type="entry name" value="UNDECAPRENYL PHOSPHATE TRANSPORTER A"/>
    <property type="match status" value="1"/>
</dbReference>
<organism evidence="9 10">
    <name type="scientific">Aurantimonas aggregata</name>
    <dbReference type="NCBI Taxonomy" id="2047720"/>
    <lineage>
        <taxon>Bacteria</taxon>
        <taxon>Pseudomonadati</taxon>
        <taxon>Pseudomonadota</taxon>
        <taxon>Alphaproteobacteria</taxon>
        <taxon>Hyphomicrobiales</taxon>
        <taxon>Aurantimonadaceae</taxon>
        <taxon>Aurantimonas</taxon>
    </lineage>
</organism>
<name>A0A6L9MDR0_9HYPH</name>
<dbReference type="InterPro" id="IPR051311">
    <property type="entry name" value="DedA_domain"/>
</dbReference>
<dbReference type="Proteomes" id="UP000476332">
    <property type="component" value="Unassembled WGS sequence"/>
</dbReference>
<evidence type="ECO:0000256" key="5">
    <source>
        <dbReference type="ARBA" id="ARBA00023136"/>
    </source>
</evidence>
<feature type="transmembrane region" description="Helical" evidence="7">
    <location>
        <begin position="168"/>
        <end position="189"/>
    </location>
</feature>
<comment type="caution">
    <text evidence="9">The sequence shown here is derived from an EMBL/GenBank/DDBJ whole genome shotgun (WGS) entry which is preliminary data.</text>
</comment>
<dbReference type="RefSeq" id="WP_163042738.1">
    <property type="nucleotide sequence ID" value="NZ_JAAAMJ010000002.1"/>
</dbReference>
<feature type="transmembrane region" description="Helical" evidence="7">
    <location>
        <begin position="38"/>
        <end position="59"/>
    </location>
</feature>
<evidence type="ECO:0000313" key="10">
    <source>
        <dbReference type="Proteomes" id="UP000476332"/>
    </source>
</evidence>
<keyword evidence="10" id="KW-1185">Reference proteome</keyword>
<gene>
    <name evidence="9" type="ORF">GTW51_04625</name>
</gene>
<feature type="transmembrane region" description="Helical" evidence="7">
    <location>
        <begin position="6"/>
        <end position="26"/>
    </location>
</feature>
<proteinExistence type="predicted"/>
<evidence type="ECO:0000256" key="6">
    <source>
        <dbReference type="SAM" id="MobiDB-lite"/>
    </source>
</evidence>
<evidence type="ECO:0000256" key="4">
    <source>
        <dbReference type="ARBA" id="ARBA00022989"/>
    </source>
</evidence>
<dbReference type="GO" id="GO:0005886">
    <property type="term" value="C:plasma membrane"/>
    <property type="evidence" value="ECO:0007669"/>
    <property type="project" value="UniProtKB-SubCell"/>
</dbReference>
<reference evidence="9 10" key="1">
    <citation type="submission" date="2020-01" db="EMBL/GenBank/DDBJ databases">
        <title>Genomes of bacteria type strains.</title>
        <authorList>
            <person name="Chen J."/>
            <person name="Zhu S."/>
            <person name="Chen J."/>
        </authorList>
    </citation>
    <scope>NUCLEOTIDE SEQUENCE [LARGE SCALE GENOMIC DNA]</scope>
    <source>
        <strain evidence="9 10">KCTC 52919</strain>
    </source>
</reference>
<dbReference type="Pfam" id="PF09335">
    <property type="entry name" value="VTT_dom"/>
    <property type="match status" value="1"/>
</dbReference>
<evidence type="ECO:0000313" key="9">
    <source>
        <dbReference type="EMBL" id="NDV85983.1"/>
    </source>
</evidence>